<proteinExistence type="predicted"/>
<keyword evidence="2" id="KW-1185">Reference proteome</keyword>
<protein>
    <submittedName>
        <fullName evidence="1">Uncharacterized protein</fullName>
    </submittedName>
</protein>
<dbReference type="AlphaFoldDB" id="A0A086TJ72"/>
<dbReference type="Proteomes" id="UP000243308">
    <property type="component" value="Unassembled WGS sequence"/>
</dbReference>
<accession>A0A086TJ72</accession>
<gene>
    <name evidence="1" type="ORF">MVEG_12153</name>
</gene>
<name>A0A086TJ72_9FUNG</name>
<organism evidence="1 2">
    <name type="scientific">Podila verticillata NRRL 6337</name>
    <dbReference type="NCBI Taxonomy" id="1069443"/>
    <lineage>
        <taxon>Eukaryota</taxon>
        <taxon>Fungi</taxon>
        <taxon>Fungi incertae sedis</taxon>
        <taxon>Mucoromycota</taxon>
        <taxon>Mortierellomycotina</taxon>
        <taxon>Mortierellomycetes</taxon>
        <taxon>Mortierellales</taxon>
        <taxon>Mortierellaceae</taxon>
        <taxon>Podila</taxon>
    </lineage>
</organism>
<evidence type="ECO:0000313" key="2">
    <source>
        <dbReference type="Proteomes" id="UP000243308"/>
    </source>
</evidence>
<dbReference type="EMBL" id="KN042434">
    <property type="protein sequence ID" value="KFH61999.1"/>
    <property type="molecule type" value="Genomic_DNA"/>
</dbReference>
<reference evidence="1 2" key="1">
    <citation type="submission" date="2011-02" db="EMBL/GenBank/DDBJ databases">
        <title>The Genome Sequence of Mortierella verticillata NRRL 6337.</title>
        <authorList>
            <consortium name="The Broad Institute Genome Sequencing Platform"/>
            <person name="Russ C."/>
            <person name="Cuomo C."/>
            <person name="Burger G."/>
            <person name="Gray M.W."/>
            <person name="Holland P.W.H."/>
            <person name="King N."/>
            <person name="Lang F.B.F."/>
            <person name="Roger A.J."/>
            <person name="Ruiz-Trillo I."/>
            <person name="Young S.K."/>
            <person name="Zeng Q."/>
            <person name="Gargeya S."/>
            <person name="Alvarado L."/>
            <person name="Berlin A."/>
            <person name="Chapman S.B."/>
            <person name="Chen Z."/>
            <person name="Freedman E."/>
            <person name="Gellesch M."/>
            <person name="Goldberg J."/>
            <person name="Griggs A."/>
            <person name="Gujja S."/>
            <person name="Heilman E."/>
            <person name="Heiman D."/>
            <person name="Howarth C."/>
            <person name="Mehta T."/>
            <person name="Neiman D."/>
            <person name="Pearson M."/>
            <person name="Roberts A."/>
            <person name="Saif S."/>
            <person name="Shea T."/>
            <person name="Shenoy N."/>
            <person name="Sisk P."/>
            <person name="Stolte C."/>
            <person name="Sykes S."/>
            <person name="White J."/>
            <person name="Yandava C."/>
            <person name="Haas B."/>
            <person name="Nusbaum C."/>
            <person name="Birren B."/>
        </authorList>
    </citation>
    <scope>NUCLEOTIDE SEQUENCE [LARGE SCALE GENOMIC DNA]</scope>
    <source>
        <strain evidence="1 2">NRRL 6337</strain>
    </source>
</reference>
<evidence type="ECO:0000313" key="1">
    <source>
        <dbReference type="EMBL" id="KFH61999.1"/>
    </source>
</evidence>
<sequence>MANEADVKKFKVLEGFTASKPLSSVISKHWFCLWQTWRRILRDASIISASTTLFAPSTSIGARGTVIAHAHSLKDLNGHSILIKSAASMVSWTVQFEPRFFRTLNISARLQSEDIAQILARKVATIPNAQVFNLLTTVQHYRQGHESSVDAIL</sequence>